<keyword evidence="2" id="KW-1185">Reference proteome</keyword>
<sequence length="260" mass="28398">MSRCRPRGRFSTRRRPRILFRERHTTIAPRLRHSFIGLIPRCSPAHRASLRMKPSLFQIHQGYRKMHSVFTRTFVSAICLAAYSMAGADPVAPPQPETSSYPGADGWRIQVQCKGTDADDDCSTTAQKDGLPSVPILGSPHAPGVTWYGKRAGVRLDCGTACWGTLFFTPPNKVTGPFDAIDAISANGRYAVRISSNPLVVFDVQTGKAVARLKLATKDKNPLVSGAIQSSEFKGQTLVVDYLDGHGVQRKATLVVPHGE</sequence>
<evidence type="ECO:0000313" key="2">
    <source>
        <dbReference type="Proteomes" id="UP000295611"/>
    </source>
</evidence>
<dbReference type="AlphaFoldDB" id="A0A4R7B1L4"/>
<name>A0A4R7B1L4_9NEIS</name>
<gene>
    <name evidence="1" type="ORF">DFP86_114116</name>
</gene>
<proteinExistence type="predicted"/>
<dbReference type="EMBL" id="SNZP01000014">
    <property type="protein sequence ID" value="TDR73354.1"/>
    <property type="molecule type" value="Genomic_DNA"/>
</dbReference>
<protein>
    <submittedName>
        <fullName evidence="1">Uncharacterized protein</fullName>
    </submittedName>
</protein>
<dbReference type="Proteomes" id="UP000295611">
    <property type="component" value="Unassembled WGS sequence"/>
</dbReference>
<comment type="caution">
    <text evidence="1">The sequence shown here is derived from an EMBL/GenBank/DDBJ whole genome shotgun (WGS) entry which is preliminary data.</text>
</comment>
<reference evidence="1 2" key="1">
    <citation type="submission" date="2019-03" db="EMBL/GenBank/DDBJ databases">
        <title>Genomic Encyclopedia of Type Strains, Phase III (KMG-III): the genomes of soil and plant-associated and newly described type strains.</title>
        <authorList>
            <person name="Whitman W."/>
        </authorList>
    </citation>
    <scope>NUCLEOTIDE SEQUENCE [LARGE SCALE GENOMIC DNA]</scope>
    <source>
        <strain evidence="1 2">CECT 8976</strain>
    </source>
</reference>
<accession>A0A4R7B1L4</accession>
<organism evidence="1 2">
    <name type="scientific">Paludibacterium purpuratum</name>
    <dbReference type="NCBI Taxonomy" id="1144873"/>
    <lineage>
        <taxon>Bacteria</taxon>
        <taxon>Pseudomonadati</taxon>
        <taxon>Pseudomonadota</taxon>
        <taxon>Betaproteobacteria</taxon>
        <taxon>Neisseriales</taxon>
        <taxon>Chromobacteriaceae</taxon>
        <taxon>Paludibacterium</taxon>
    </lineage>
</organism>
<evidence type="ECO:0000313" key="1">
    <source>
        <dbReference type="EMBL" id="TDR73354.1"/>
    </source>
</evidence>